<protein>
    <submittedName>
        <fullName evidence="2">Transposase</fullName>
    </submittedName>
</protein>
<feature type="transmembrane region" description="Helical" evidence="1">
    <location>
        <begin position="65"/>
        <end position="85"/>
    </location>
</feature>
<organism evidence="2 3">
    <name type="scientific">Paenibacillus thiaminolyticus</name>
    <name type="common">Bacillus thiaminolyticus</name>
    <dbReference type="NCBI Taxonomy" id="49283"/>
    <lineage>
        <taxon>Bacteria</taxon>
        <taxon>Bacillati</taxon>
        <taxon>Bacillota</taxon>
        <taxon>Bacilli</taxon>
        <taxon>Bacillales</taxon>
        <taxon>Paenibacillaceae</taxon>
        <taxon>Paenibacillus</taxon>
    </lineage>
</organism>
<name>A0A3A3GHE7_PANTH</name>
<dbReference type="EMBL" id="QYZD01000014">
    <property type="protein sequence ID" value="RJG22725.1"/>
    <property type="molecule type" value="Genomic_DNA"/>
</dbReference>
<keyword evidence="1" id="KW-0472">Membrane</keyword>
<dbReference type="AlphaFoldDB" id="A0A3A3GHE7"/>
<sequence length="103" mass="11510">MKIVLVAAFIAVPFVMAGLAHRYRVLGTVFHLLAVLGFFVAGSIFVSVIYDVIKQGAELTTQVHAVFLYPSFRIAGAYAGLYFPYRLLRELLLHLDNKGRRPI</sequence>
<evidence type="ECO:0000256" key="1">
    <source>
        <dbReference type="SAM" id="Phobius"/>
    </source>
</evidence>
<dbReference type="OrthoDB" id="2382012at2"/>
<gene>
    <name evidence="2" type="ORF">DQX05_15855</name>
</gene>
<accession>A0A3A3GHE7</accession>
<feature type="transmembrane region" description="Helical" evidence="1">
    <location>
        <begin position="32"/>
        <end position="53"/>
    </location>
</feature>
<reference evidence="2 3" key="1">
    <citation type="submission" date="2018-09" db="EMBL/GenBank/DDBJ databases">
        <title>Paenibacillus SK2017-BO5.</title>
        <authorList>
            <person name="Piskunova J.V."/>
            <person name="Dubiley S.A."/>
            <person name="Severinov K.V."/>
        </authorList>
    </citation>
    <scope>NUCLEOTIDE SEQUENCE [LARGE SCALE GENOMIC DNA]</scope>
    <source>
        <strain evidence="2 3">BO5</strain>
    </source>
</reference>
<comment type="caution">
    <text evidence="2">The sequence shown here is derived from an EMBL/GenBank/DDBJ whole genome shotgun (WGS) entry which is preliminary data.</text>
</comment>
<dbReference type="Proteomes" id="UP000266177">
    <property type="component" value="Unassembled WGS sequence"/>
</dbReference>
<proteinExistence type="predicted"/>
<keyword evidence="1" id="KW-1133">Transmembrane helix</keyword>
<keyword evidence="1" id="KW-0812">Transmembrane</keyword>
<dbReference type="RefSeq" id="WP_119794537.1">
    <property type="nucleotide sequence ID" value="NZ_QYZD01000014.1"/>
</dbReference>
<evidence type="ECO:0000313" key="3">
    <source>
        <dbReference type="Proteomes" id="UP000266177"/>
    </source>
</evidence>
<evidence type="ECO:0000313" key="2">
    <source>
        <dbReference type="EMBL" id="RJG22725.1"/>
    </source>
</evidence>